<accession>A0AAD9J679</accession>
<evidence type="ECO:0000256" key="3">
    <source>
        <dbReference type="ARBA" id="ARBA00022737"/>
    </source>
</evidence>
<evidence type="ECO:0000256" key="4">
    <source>
        <dbReference type="ARBA" id="ARBA00022771"/>
    </source>
</evidence>
<keyword evidence="8" id="KW-0804">Transcription</keyword>
<feature type="domain" description="C2H2-type" evidence="12">
    <location>
        <begin position="484"/>
        <end position="511"/>
    </location>
</feature>
<evidence type="ECO:0000256" key="7">
    <source>
        <dbReference type="ARBA" id="ARBA00023125"/>
    </source>
</evidence>
<dbReference type="GO" id="GO:0005634">
    <property type="term" value="C:nucleus"/>
    <property type="evidence" value="ECO:0007669"/>
    <property type="project" value="UniProtKB-SubCell"/>
</dbReference>
<dbReference type="InterPro" id="IPR036236">
    <property type="entry name" value="Znf_C2H2_sf"/>
</dbReference>
<evidence type="ECO:0000313" key="13">
    <source>
        <dbReference type="EMBL" id="KAK2147211.1"/>
    </source>
</evidence>
<dbReference type="PROSITE" id="PS00028">
    <property type="entry name" value="ZINC_FINGER_C2H2_1"/>
    <property type="match status" value="10"/>
</dbReference>
<feature type="domain" description="C2H2-type" evidence="12">
    <location>
        <begin position="251"/>
        <end position="278"/>
    </location>
</feature>
<proteinExistence type="predicted"/>
<dbReference type="GO" id="GO:0008270">
    <property type="term" value="F:zinc ion binding"/>
    <property type="evidence" value="ECO:0007669"/>
    <property type="project" value="UniProtKB-KW"/>
</dbReference>
<dbReference type="EMBL" id="JAODUP010000563">
    <property type="protein sequence ID" value="KAK2147211.1"/>
    <property type="molecule type" value="Genomic_DNA"/>
</dbReference>
<evidence type="ECO:0000256" key="1">
    <source>
        <dbReference type="ARBA" id="ARBA00004123"/>
    </source>
</evidence>
<feature type="domain" description="C2H2-type" evidence="12">
    <location>
        <begin position="764"/>
        <end position="792"/>
    </location>
</feature>
<evidence type="ECO:0000256" key="5">
    <source>
        <dbReference type="ARBA" id="ARBA00022833"/>
    </source>
</evidence>
<name>A0AAD9J679_9ANNE</name>
<dbReference type="InterPro" id="IPR013087">
    <property type="entry name" value="Znf_C2H2_type"/>
</dbReference>
<dbReference type="PANTHER" id="PTHR24379:SF121">
    <property type="entry name" value="C2H2-TYPE DOMAIN-CONTAINING PROTEIN"/>
    <property type="match status" value="1"/>
</dbReference>
<feature type="compositionally biased region" description="Low complexity" evidence="11">
    <location>
        <begin position="803"/>
        <end position="819"/>
    </location>
</feature>
<dbReference type="AlphaFoldDB" id="A0AAD9J679"/>
<keyword evidence="7" id="KW-0238">DNA-binding</keyword>
<feature type="domain" description="C2H2-type" evidence="12">
    <location>
        <begin position="332"/>
        <end position="354"/>
    </location>
</feature>
<feature type="domain" description="C2H2-type" evidence="12">
    <location>
        <begin position="414"/>
        <end position="441"/>
    </location>
</feature>
<feature type="domain" description="C2H2-type" evidence="12">
    <location>
        <begin position="736"/>
        <end position="763"/>
    </location>
</feature>
<evidence type="ECO:0000256" key="6">
    <source>
        <dbReference type="ARBA" id="ARBA00023015"/>
    </source>
</evidence>
<evidence type="ECO:0000256" key="2">
    <source>
        <dbReference type="ARBA" id="ARBA00022723"/>
    </source>
</evidence>
<evidence type="ECO:0000256" key="8">
    <source>
        <dbReference type="ARBA" id="ARBA00023163"/>
    </source>
</evidence>
<feature type="region of interest" description="Disordered" evidence="11">
    <location>
        <begin position="541"/>
        <end position="562"/>
    </location>
</feature>
<keyword evidence="2" id="KW-0479">Metal-binding</keyword>
<evidence type="ECO:0000256" key="9">
    <source>
        <dbReference type="ARBA" id="ARBA00023242"/>
    </source>
</evidence>
<feature type="region of interest" description="Disordered" evidence="11">
    <location>
        <begin position="660"/>
        <end position="694"/>
    </location>
</feature>
<dbReference type="SMART" id="SM00355">
    <property type="entry name" value="ZnF_C2H2"/>
    <property type="match status" value="13"/>
</dbReference>
<organism evidence="13 14">
    <name type="scientific">Paralvinella palmiformis</name>
    <dbReference type="NCBI Taxonomy" id="53620"/>
    <lineage>
        <taxon>Eukaryota</taxon>
        <taxon>Metazoa</taxon>
        <taxon>Spiralia</taxon>
        <taxon>Lophotrochozoa</taxon>
        <taxon>Annelida</taxon>
        <taxon>Polychaeta</taxon>
        <taxon>Sedentaria</taxon>
        <taxon>Canalipalpata</taxon>
        <taxon>Terebellida</taxon>
        <taxon>Terebelliformia</taxon>
        <taxon>Alvinellidae</taxon>
        <taxon>Paralvinella</taxon>
    </lineage>
</organism>
<keyword evidence="4 10" id="KW-0863">Zinc-finger</keyword>
<feature type="compositionally biased region" description="Low complexity" evidence="11">
    <location>
        <begin position="188"/>
        <end position="202"/>
    </location>
</feature>
<feature type="region of interest" description="Disordered" evidence="11">
    <location>
        <begin position="139"/>
        <end position="208"/>
    </location>
</feature>
<feature type="domain" description="C2H2-type" evidence="12">
    <location>
        <begin position="303"/>
        <end position="326"/>
    </location>
</feature>
<protein>
    <recommendedName>
        <fullName evidence="12">C2H2-type domain-containing protein</fullName>
    </recommendedName>
</protein>
<feature type="compositionally biased region" description="Polar residues" evidence="11">
    <location>
        <begin position="144"/>
        <end position="154"/>
    </location>
</feature>
<feature type="compositionally biased region" description="Polar residues" evidence="11">
    <location>
        <begin position="820"/>
        <end position="835"/>
    </location>
</feature>
<dbReference type="GO" id="GO:0003677">
    <property type="term" value="F:DNA binding"/>
    <property type="evidence" value="ECO:0007669"/>
    <property type="project" value="UniProtKB-KW"/>
</dbReference>
<dbReference type="Gene3D" id="3.30.160.60">
    <property type="entry name" value="Classic Zinc Finger"/>
    <property type="match status" value="7"/>
</dbReference>
<keyword evidence="6" id="KW-0805">Transcription regulation</keyword>
<feature type="domain" description="C2H2-type" evidence="12">
    <location>
        <begin position="279"/>
        <end position="302"/>
    </location>
</feature>
<feature type="compositionally biased region" description="Polar residues" evidence="11">
    <location>
        <begin position="667"/>
        <end position="694"/>
    </location>
</feature>
<evidence type="ECO:0000313" key="14">
    <source>
        <dbReference type="Proteomes" id="UP001208570"/>
    </source>
</evidence>
<dbReference type="FunFam" id="3.30.160.60:FF:000446">
    <property type="entry name" value="Zinc finger protein"/>
    <property type="match status" value="2"/>
</dbReference>
<sequence length="879" mass="98703">MPVMSSIWEKQTIGRLMRESIIQVCKTNQVYGGNIQVDAIICITGKCEGQEMVVKVHERIRPEGRLALTDFLTRPRDGWTSILSSSHEEDVEDYSLKRQRLDDSVLATHEADSYPNLKQHLMTPSHARDLREIQDLRSRENTSAKDLSMSSSALDMTPPSPHRSEQGYSQADSPAVSPDNHGRPPHSPSYSSRYPYTSTPHSIFPRRIPLRPDRWSPSQAPPTIPECKPCGFTFNSFDVLSDHNEAVHSVFTCQSCFKTFTSRSNLERHSRLHTGHRPYGCTICGKTFSRKDHLTNHATKHAFKCGTCSKRFTDKKMLVTHYSFDHNTILNNICDYCNKGFSSSEMYEEHLKSHPQCGGNGAVKMEDEEMPQNLSTSGTGSPSKYLCKKCMFSTADKLTLLKHQIIHQENTRCYTCLSCSKMFEDPLHYSDHLLMHSTETNIFECCLCRHVCPTLTSLRRHEATHLNADTHNERSCLTTPPKTYTCTKCQKSFTSEYNLIEHMEIHAKSDGFVCSICSEEFENYGDICSHIEQQGHYAYSQPVQNGSESSPKNKRKQKIPKAVKHLDIDQESDVEIVEPESPDDLPNGEELSNGEAAEFLNHSNSGPFVVTENPASVIEVSPEERDVQPVKRLLTQTLITRSKVKVEAVDTNERMNAIESALAHQRGSPSPSKSTRSYDKASSSSKPGETNNNVMLSPKLMNVEIPPGPYICSICSNEIPTFQELEMHCFSDHNRSPCMFCSKTFAQKANRDRHVCLHTGEKPYSCPDCCEKFSRGDKLKIHRMRAHQTSFPPVPSRTRGDNSTQDSSVSPTVSPSESQDSSAAGLSSMVENTYSAGEWEVKGDNQSQFVMAGGEWSVKEEKTSENTEDAAVSNSKEVE</sequence>
<keyword evidence="14" id="KW-1185">Reference proteome</keyword>
<keyword evidence="3" id="KW-0677">Repeat</keyword>
<evidence type="ECO:0000256" key="10">
    <source>
        <dbReference type="PROSITE-ProRule" id="PRU00042"/>
    </source>
</evidence>
<feature type="compositionally biased region" description="Polar residues" evidence="11">
    <location>
        <begin position="541"/>
        <end position="550"/>
    </location>
</feature>
<dbReference type="Pfam" id="PF00096">
    <property type="entry name" value="zf-C2H2"/>
    <property type="match status" value="4"/>
</dbReference>
<dbReference type="FunFam" id="3.30.160.60:FF:000646">
    <property type="entry name" value="Myeloid zinc finger 1"/>
    <property type="match status" value="1"/>
</dbReference>
<feature type="compositionally biased region" description="Basic residues" evidence="11">
    <location>
        <begin position="552"/>
        <end position="562"/>
    </location>
</feature>
<dbReference type="SUPFAM" id="SSF57667">
    <property type="entry name" value="beta-beta-alpha zinc fingers"/>
    <property type="match status" value="4"/>
</dbReference>
<keyword evidence="9" id="KW-0539">Nucleus</keyword>
<gene>
    <name evidence="13" type="ORF">LSH36_563g00000</name>
</gene>
<dbReference type="Proteomes" id="UP001208570">
    <property type="component" value="Unassembled WGS sequence"/>
</dbReference>
<dbReference type="Pfam" id="PF13912">
    <property type="entry name" value="zf-C2H2_6"/>
    <property type="match status" value="1"/>
</dbReference>
<comment type="subcellular location">
    <subcellularLocation>
        <location evidence="1">Nucleus</location>
    </subcellularLocation>
</comment>
<dbReference type="PANTHER" id="PTHR24379">
    <property type="entry name" value="KRAB AND ZINC FINGER DOMAIN-CONTAINING"/>
    <property type="match status" value="1"/>
</dbReference>
<evidence type="ECO:0000259" key="12">
    <source>
        <dbReference type="PROSITE" id="PS50157"/>
    </source>
</evidence>
<keyword evidence="5" id="KW-0862">Zinc</keyword>
<evidence type="ECO:0000256" key="11">
    <source>
        <dbReference type="SAM" id="MobiDB-lite"/>
    </source>
</evidence>
<feature type="region of interest" description="Disordered" evidence="11">
    <location>
        <begin position="786"/>
        <end position="879"/>
    </location>
</feature>
<reference evidence="13" key="1">
    <citation type="journal article" date="2023" name="Mol. Biol. Evol.">
        <title>Third-Generation Sequencing Reveals the Adaptive Role of the Epigenome in Three Deep-Sea Polychaetes.</title>
        <authorList>
            <person name="Perez M."/>
            <person name="Aroh O."/>
            <person name="Sun Y."/>
            <person name="Lan Y."/>
            <person name="Juniper S.K."/>
            <person name="Young C.R."/>
            <person name="Angers B."/>
            <person name="Qian P.Y."/>
        </authorList>
    </citation>
    <scope>NUCLEOTIDE SEQUENCE</scope>
    <source>
        <strain evidence="13">P08H-3</strain>
    </source>
</reference>
<comment type="caution">
    <text evidence="13">The sequence shown here is derived from an EMBL/GenBank/DDBJ whole genome shotgun (WGS) entry which is preliminary data.</text>
</comment>
<dbReference type="PROSITE" id="PS50157">
    <property type="entry name" value="ZINC_FINGER_C2H2_2"/>
    <property type="match status" value="8"/>
</dbReference>